<gene>
    <name evidence="2" type="ORF">F0L68_30245</name>
</gene>
<feature type="transmembrane region" description="Helical" evidence="1">
    <location>
        <begin position="290"/>
        <end position="312"/>
    </location>
</feature>
<feature type="transmembrane region" description="Helical" evidence="1">
    <location>
        <begin position="12"/>
        <end position="33"/>
    </location>
</feature>
<keyword evidence="1" id="KW-1133">Transmembrane helix</keyword>
<dbReference type="AlphaFoldDB" id="A0A5B2WVF6"/>
<feature type="transmembrane region" description="Helical" evidence="1">
    <location>
        <begin position="45"/>
        <end position="63"/>
    </location>
</feature>
<keyword evidence="3" id="KW-1185">Reference proteome</keyword>
<feature type="transmembrane region" description="Helical" evidence="1">
    <location>
        <begin position="75"/>
        <end position="95"/>
    </location>
</feature>
<dbReference type="EMBL" id="VUOB01000061">
    <property type="protein sequence ID" value="KAA2254466.1"/>
    <property type="molecule type" value="Genomic_DNA"/>
</dbReference>
<feature type="transmembrane region" description="Helical" evidence="1">
    <location>
        <begin position="151"/>
        <end position="168"/>
    </location>
</feature>
<keyword evidence="1" id="KW-0472">Membrane</keyword>
<dbReference type="RefSeq" id="WP_149853262.1">
    <property type="nucleotide sequence ID" value="NZ_VUOB01000061.1"/>
</dbReference>
<dbReference type="InterPro" id="IPR010640">
    <property type="entry name" value="Low_temperature_requirement_A"/>
</dbReference>
<accession>A0A5B2WVF6</accession>
<name>A0A5B2WVF6_9PSEU</name>
<feature type="transmembrane region" description="Helical" evidence="1">
    <location>
        <begin position="125"/>
        <end position="145"/>
    </location>
</feature>
<dbReference type="PANTHER" id="PTHR36840:SF1">
    <property type="entry name" value="BLL5714 PROTEIN"/>
    <property type="match status" value="1"/>
</dbReference>
<reference evidence="2 3" key="2">
    <citation type="submission" date="2019-09" db="EMBL/GenBank/DDBJ databases">
        <authorList>
            <person name="Jin C."/>
        </authorList>
    </citation>
    <scope>NUCLEOTIDE SEQUENCE [LARGE SCALE GENOMIC DNA]</scope>
    <source>
        <strain evidence="2 3">AN110305</strain>
    </source>
</reference>
<evidence type="ECO:0000256" key="1">
    <source>
        <dbReference type="SAM" id="Phobius"/>
    </source>
</evidence>
<sequence length="369" mass="38904">MSEPVVGEKRVTWAELLFDLVFVFAVTQTSALLHVDHSWAGVGRALVLFVPVYWAWVGTSVHANTHEVDNPVDRLGIFAAGLGALFMALAIPAAYGDRGVLFGASYLGLRVVLAVLLFRNQPVTLTPYTVAVCVSGPLLLVGGLLPNPVRVAVWALAAVVDLATPMLLRTRLLSLHFEPAHLPERFGLLVIIALGESVVAIGAPAASSAHLGGDVVFAVMAAFALVCGLWWVYFVFAASAVRHAMETAAVQTDILRQVLSYGHLAFIAGIIAVAVGMAEAVAHPLAHLNGAIAGLLFGGCALYLASFGYTRWRMFRKVASTRLAAAAVVLALLPAATLVPALAALVVLVVVLGTLNLVEHVRVHRAGQI</sequence>
<protein>
    <submittedName>
        <fullName evidence="2">Low temperature requirement protein A</fullName>
    </submittedName>
</protein>
<dbReference type="Proteomes" id="UP000323454">
    <property type="component" value="Unassembled WGS sequence"/>
</dbReference>
<feature type="transmembrane region" description="Helical" evidence="1">
    <location>
        <begin position="215"/>
        <end position="237"/>
    </location>
</feature>
<dbReference type="OrthoDB" id="7698234at2"/>
<feature type="transmembrane region" description="Helical" evidence="1">
    <location>
        <begin position="324"/>
        <end position="352"/>
    </location>
</feature>
<feature type="transmembrane region" description="Helical" evidence="1">
    <location>
        <begin position="188"/>
        <end position="209"/>
    </location>
</feature>
<organism evidence="2 3">
    <name type="scientific">Solihabitans fulvus</name>
    <dbReference type="NCBI Taxonomy" id="1892852"/>
    <lineage>
        <taxon>Bacteria</taxon>
        <taxon>Bacillati</taxon>
        <taxon>Actinomycetota</taxon>
        <taxon>Actinomycetes</taxon>
        <taxon>Pseudonocardiales</taxon>
        <taxon>Pseudonocardiaceae</taxon>
        <taxon>Solihabitans</taxon>
    </lineage>
</organism>
<feature type="transmembrane region" description="Helical" evidence="1">
    <location>
        <begin position="258"/>
        <end position="278"/>
    </location>
</feature>
<dbReference type="Pfam" id="PF06772">
    <property type="entry name" value="LtrA"/>
    <property type="match status" value="1"/>
</dbReference>
<evidence type="ECO:0000313" key="3">
    <source>
        <dbReference type="Proteomes" id="UP000323454"/>
    </source>
</evidence>
<proteinExistence type="predicted"/>
<feature type="transmembrane region" description="Helical" evidence="1">
    <location>
        <begin position="101"/>
        <end position="118"/>
    </location>
</feature>
<evidence type="ECO:0000313" key="2">
    <source>
        <dbReference type="EMBL" id="KAA2254466.1"/>
    </source>
</evidence>
<keyword evidence="1" id="KW-0812">Transmembrane</keyword>
<comment type="caution">
    <text evidence="2">The sequence shown here is derived from an EMBL/GenBank/DDBJ whole genome shotgun (WGS) entry which is preliminary data.</text>
</comment>
<dbReference type="PANTHER" id="PTHR36840">
    <property type="entry name" value="BLL5714 PROTEIN"/>
    <property type="match status" value="1"/>
</dbReference>
<reference evidence="2 3" key="1">
    <citation type="submission" date="2019-09" db="EMBL/GenBank/DDBJ databases">
        <title>Goodfellowia gen. nov., a new genus of the Pseudonocardineae related to Actinoalloteichus, containing Goodfellowia coeruleoviolacea gen. nov., comb. nov. gen. nov., comb. nov.</title>
        <authorList>
            <person name="Labeda D."/>
        </authorList>
    </citation>
    <scope>NUCLEOTIDE SEQUENCE [LARGE SCALE GENOMIC DNA]</scope>
    <source>
        <strain evidence="2 3">AN110305</strain>
    </source>
</reference>